<dbReference type="Gene3D" id="2.60.120.1140">
    <property type="entry name" value="Protein of unknown function DUF192"/>
    <property type="match status" value="1"/>
</dbReference>
<accession>A0ABV7ZW33</accession>
<proteinExistence type="predicted"/>
<dbReference type="PANTHER" id="PTHR37953:SF1">
    <property type="entry name" value="UPF0127 PROTEIN MJ1496"/>
    <property type="match status" value="1"/>
</dbReference>
<sequence length="171" mass="19003">MKTWFGMKIRALALLVAVGLAGPAGAQSTNAQQPALQLPEITLTLGNRQVIAEVAATTEERNVGLMHRPSMPENRGMLFVFDRPGNYCFWMKDTLIPLTILFLDEQQRVVQVNDMEPLSETPHCVRQPALYALEVNQGWLVRQGLQLQLGRPGGLVVQSQLPLARYITTNP</sequence>
<comment type="caution">
    <text evidence="2">The sequence shown here is derived from an EMBL/GenBank/DDBJ whole genome shotgun (WGS) entry which is preliminary data.</text>
</comment>
<dbReference type="PANTHER" id="PTHR37953">
    <property type="entry name" value="UPF0127 PROTEIN MJ1496"/>
    <property type="match status" value="1"/>
</dbReference>
<evidence type="ECO:0000313" key="3">
    <source>
        <dbReference type="Proteomes" id="UP001595617"/>
    </source>
</evidence>
<dbReference type="InterPro" id="IPR038695">
    <property type="entry name" value="Saro_0823-like_sf"/>
</dbReference>
<dbReference type="RefSeq" id="WP_380692498.1">
    <property type="nucleotide sequence ID" value="NZ_JBHRYR010000002.1"/>
</dbReference>
<dbReference type="Pfam" id="PF02643">
    <property type="entry name" value="DUF192"/>
    <property type="match status" value="1"/>
</dbReference>
<name>A0ABV7ZW33_9GAMM</name>
<organism evidence="2 3">
    <name type="scientific">Saccharospirillum mangrovi</name>
    <dbReference type="NCBI Taxonomy" id="2161747"/>
    <lineage>
        <taxon>Bacteria</taxon>
        <taxon>Pseudomonadati</taxon>
        <taxon>Pseudomonadota</taxon>
        <taxon>Gammaproteobacteria</taxon>
        <taxon>Oceanospirillales</taxon>
        <taxon>Saccharospirillaceae</taxon>
        <taxon>Saccharospirillum</taxon>
    </lineage>
</organism>
<evidence type="ECO:0000313" key="2">
    <source>
        <dbReference type="EMBL" id="MFC3851355.1"/>
    </source>
</evidence>
<dbReference type="InterPro" id="IPR003795">
    <property type="entry name" value="DUF192"/>
</dbReference>
<keyword evidence="3" id="KW-1185">Reference proteome</keyword>
<dbReference type="Proteomes" id="UP001595617">
    <property type="component" value="Unassembled WGS sequence"/>
</dbReference>
<keyword evidence="1" id="KW-0732">Signal</keyword>
<dbReference type="EMBL" id="JBHRYR010000002">
    <property type="protein sequence ID" value="MFC3851355.1"/>
    <property type="molecule type" value="Genomic_DNA"/>
</dbReference>
<feature type="chain" id="PRO_5046595195" evidence="1">
    <location>
        <begin position="27"/>
        <end position="171"/>
    </location>
</feature>
<reference evidence="3" key="1">
    <citation type="journal article" date="2019" name="Int. J. Syst. Evol. Microbiol.">
        <title>The Global Catalogue of Microorganisms (GCM) 10K type strain sequencing project: providing services to taxonomists for standard genome sequencing and annotation.</title>
        <authorList>
            <consortium name="The Broad Institute Genomics Platform"/>
            <consortium name="The Broad Institute Genome Sequencing Center for Infectious Disease"/>
            <person name="Wu L."/>
            <person name="Ma J."/>
        </authorList>
    </citation>
    <scope>NUCLEOTIDE SEQUENCE [LARGE SCALE GENOMIC DNA]</scope>
    <source>
        <strain evidence="3">IBRC 10765</strain>
    </source>
</reference>
<evidence type="ECO:0000256" key="1">
    <source>
        <dbReference type="SAM" id="SignalP"/>
    </source>
</evidence>
<protein>
    <submittedName>
        <fullName evidence="2">DUF192 domain-containing protein</fullName>
    </submittedName>
</protein>
<gene>
    <name evidence="2" type="ORF">ACFOOG_00805</name>
</gene>
<feature type="signal peptide" evidence="1">
    <location>
        <begin position="1"/>
        <end position="26"/>
    </location>
</feature>